<reference evidence="1" key="1">
    <citation type="submission" date="2022-03" db="EMBL/GenBank/DDBJ databases">
        <authorList>
            <person name="Alioto T."/>
            <person name="Alioto T."/>
            <person name="Gomez Garrido J."/>
        </authorList>
    </citation>
    <scope>NUCLEOTIDE SEQUENCE</scope>
</reference>
<dbReference type="EMBL" id="OW240921">
    <property type="protein sequence ID" value="CAH2320251.1"/>
    <property type="molecule type" value="Genomic_DNA"/>
</dbReference>
<proteinExistence type="predicted"/>
<gene>
    <name evidence="1" type="ORF">PECUL_23A026734</name>
</gene>
<organism evidence="1 2">
    <name type="scientific">Pelobates cultripes</name>
    <name type="common">Western spadefoot toad</name>
    <dbReference type="NCBI Taxonomy" id="61616"/>
    <lineage>
        <taxon>Eukaryota</taxon>
        <taxon>Metazoa</taxon>
        <taxon>Chordata</taxon>
        <taxon>Craniata</taxon>
        <taxon>Vertebrata</taxon>
        <taxon>Euteleostomi</taxon>
        <taxon>Amphibia</taxon>
        <taxon>Batrachia</taxon>
        <taxon>Anura</taxon>
        <taxon>Pelobatoidea</taxon>
        <taxon>Pelobatidae</taxon>
        <taxon>Pelobates</taxon>
    </lineage>
</organism>
<feature type="non-terminal residue" evidence="1">
    <location>
        <position position="57"/>
    </location>
</feature>
<evidence type="ECO:0000313" key="1">
    <source>
        <dbReference type="EMBL" id="CAH2320251.1"/>
    </source>
</evidence>
<protein>
    <submittedName>
        <fullName evidence="1">Uncharacterized protein</fullName>
    </submittedName>
</protein>
<dbReference type="AlphaFoldDB" id="A0AAD1WSI8"/>
<dbReference type="Proteomes" id="UP001295444">
    <property type="component" value="Chromosome 10"/>
</dbReference>
<evidence type="ECO:0000313" key="2">
    <source>
        <dbReference type="Proteomes" id="UP001295444"/>
    </source>
</evidence>
<keyword evidence="2" id="KW-1185">Reference proteome</keyword>
<sequence>MADTLTNRNTPQSRPDRSAMLDGMLQCIDELFTRFWEKLEERMMTANGERRSKRLQA</sequence>
<accession>A0AAD1WSI8</accession>
<name>A0AAD1WSI8_PELCU</name>